<feature type="region of interest" description="Disordered" evidence="1">
    <location>
        <begin position="1"/>
        <end position="51"/>
    </location>
</feature>
<organism evidence="2 3">
    <name type="scientific">Fusarium sarcochroum</name>
    <dbReference type="NCBI Taxonomy" id="1208366"/>
    <lineage>
        <taxon>Eukaryota</taxon>
        <taxon>Fungi</taxon>
        <taxon>Dikarya</taxon>
        <taxon>Ascomycota</taxon>
        <taxon>Pezizomycotina</taxon>
        <taxon>Sordariomycetes</taxon>
        <taxon>Hypocreomycetidae</taxon>
        <taxon>Hypocreales</taxon>
        <taxon>Nectriaceae</taxon>
        <taxon>Fusarium</taxon>
        <taxon>Fusarium lateritium species complex</taxon>
    </lineage>
</organism>
<reference evidence="2" key="2">
    <citation type="submission" date="2020-05" db="EMBL/GenBank/DDBJ databases">
        <authorList>
            <person name="Kim H.-S."/>
            <person name="Proctor R.H."/>
            <person name="Brown D.W."/>
        </authorList>
    </citation>
    <scope>NUCLEOTIDE SEQUENCE</scope>
    <source>
        <strain evidence="2">NRRL 20472</strain>
    </source>
</reference>
<protein>
    <submittedName>
        <fullName evidence="2">Uncharacterized protein</fullName>
    </submittedName>
</protein>
<feature type="region of interest" description="Disordered" evidence="1">
    <location>
        <begin position="169"/>
        <end position="264"/>
    </location>
</feature>
<feature type="compositionally biased region" description="Low complexity" evidence="1">
    <location>
        <begin position="217"/>
        <end position="226"/>
    </location>
</feature>
<accession>A0A8H4XDD6</accession>
<keyword evidence="3" id="KW-1185">Reference proteome</keyword>
<dbReference type="EMBL" id="JABEXW010000104">
    <property type="protein sequence ID" value="KAF4971043.1"/>
    <property type="molecule type" value="Genomic_DNA"/>
</dbReference>
<evidence type="ECO:0000256" key="1">
    <source>
        <dbReference type="SAM" id="MobiDB-lite"/>
    </source>
</evidence>
<gene>
    <name evidence="2" type="ORF">FSARC_2056</name>
</gene>
<name>A0A8H4XDD6_9HYPO</name>
<proteinExistence type="predicted"/>
<comment type="caution">
    <text evidence="2">The sequence shown here is derived from an EMBL/GenBank/DDBJ whole genome shotgun (WGS) entry which is preliminary data.</text>
</comment>
<reference evidence="2" key="1">
    <citation type="journal article" date="2020" name="BMC Genomics">
        <title>Correction to: Identification and distribution of gene clusters required for synthesis of sphingolipid metabolism inhibitors in diverse species of the filamentous fungus Fusarium.</title>
        <authorList>
            <person name="Kim H.S."/>
            <person name="Lohmar J.M."/>
            <person name="Busman M."/>
            <person name="Brown D.W."/>
            <person name="Naumann T.A."/>
            <person name="Divon H.H."/>
            <person name="Lysoe E."/>
            <person name="Uhlig S."/>
            <person name="Proctor R.H."/>
        </authorList>
    </citation>
    <scope>NUCLEOTIDE SEQUENCE</scope>
    <source>
        <strain evidence="2">NRRL 20472</strain>
    </source>
</reference>
<dbReference type="AlphaFoldDB" id="A0A8H4XDD6"/>
<dbReference type="OrthoDB" id="4939762at2759"/>
<evidence type="ECO:0000313" key="2">
    <source>
        <dbReference type="EMBL" id="KAF4971043.1"/>
    </source>
</evidence>
<feature type="compositionally biased region" description="Acidic residues" evidence="1">
    <location>
        <begin position="227"/>
        <end position="247"/>
    </location>
</feature>
<sequence>MSDSKRPADNISGADDLDELDLPKGRRHRLEDSTIQDATDKGHGTSTDLPYSQTMKMIGDNGIAIKVDEFRKRLLNSLPVNLMTAEFKNYIFYNSNERLEEAKRAGASLAEITVGDDCLPTWPGRAWDPTEESLHDFIQAQLTSHHEARQAGKLGAAADEAIAFLYEDEDEEQLSRNNHEDDFDSTEDNQIEHTPETEGTMYEQATGVGSSDASFEMDMTSPGSSDSDSDSDTDMEDEEENFDDEISVDNMFDAQPDYSDPDDDEEANVFHDAEVVGLSSYHTSVDLEIFVVEDYDEVQDLPEMELSIDQEAYEQLFGSEGAVDVEIEGSHLLCTGEVFADEEEMTLAQVEDFETGVVVRKQGVGSLVDTSKDTADAQVPQDKVVNDIFQETEDGFTW</sequence>
<dbReference type="Proteomes" id="UP000622797">
    <property type="component" value="Unassembled WGS sequence"/>
</dbReference>
<feature type="compositionally biased region" description="Basic and acidic residues" evidence="1">
    <location>
        <begin position="21"/>
        <end position="43"/>
    </location>
</feature>
<evidence type="ECO:0000313" key="3">
    <source>
        <dbReference type="Proteomes" id="UP000622797"/>
    </source>
</evidence>